<evidence type="ECO:0000256" key="1">
    <source>
        <dbReference type="ARBA" id="ARBA00004370"/>
    </source>
</evidence>
<dbReference type="EMBL" id="JAKKPZ010000010">
    <property type="protein sequence ID" value="KAI1716533.1"/>
    <property type="molecule type" value="Genomic_DNA"/>
</dbReference>
<evidence type="ECO:0000256" key="6">
    <source>
        <dbReference type="SAM" id="Phobius"/>
    </source>
</evidence>
<comment type="subcellular location">
    <subcellularLocation>
        <location evidence="1">Membrane</location>
    </subcellularLocation>
</comment>
<reference evidence="7" key="1">
    <citation type="submission" date="2022-01" db="EMBL/GenBank/DDBJ databases">
        <title>Genome Sequence Resource for Two Populations of Ditylenchus destructor, the Migratory Endoparasitic Phytonematode.</title>
        <authorList>
            <person name="Zhang H."/>
            <person name="Lin R."/>
            <person name="Xie B."/>
        </authorList>
    </citation>
    <scope>NUCLEOTIDE SEQUENCE</scope>
    <source>
        <strain evidence="7">BazhouSP</strain>
    </source>
</reference>
<feature type="region of interest" description="Disordered" evidence="5">
    <location>
        <begin position="1"/>
        <end position="92"/>
    </location>
</feature>
<evidence type="ECO:0000256" key="3">
    <source>
        <dbReference type="ARBA" id="ARBA00022989"/>
    </source>
</evidence>
<sequence>MTPSPKKNPTLYPDLNDEDDSSASTSRDSESPTEPEPLNVTKRKTVSRSVTKNEHRLGFEHLQESSRTTRNRSTSRKRKSDPPPRKSNFGDDFEELRDRIGAMFNNYIGNSLSDWWAERESYQKIGIVSIVVLLMIIATLFLWNSFRTSNKDVMDRFLADSETITNEHFSGNKKVSGIFRYTGRILLSQTSTTPVTILLIGRENETERFLTYFKRLIKRYLQDPILDYSVPANEPPSRRELETTLFDHLKKNRLVILRRIDNLQSTAPLVLQSVTDPESSPFKNSVIIATITPQPSEERKSGINNCNDRMVSHLLDRWRHGLTADKVSLILTIFLIFVLYFRFIR</sequence>
<protein>
    <submittedName>
        <fullName evidence="7">Uncharacterized protein</fullName>
    </submittedName>
</protein>
<evidence type="ECO:0000313" key="7">
    <source>
        <dbReference type="EMBL" id="KAI1716533.1"/>
    </source>
</evidence>
<comment type="caution">
    <text evidence="7">The sequence shown here is derived from an EMBL/GenBank/DDBJ whole genome shotgun (WGS) entry which is preliminary data.</text>
</comment>
<accession>A0AAD4N6Q1</accession>
<feature type="compositionally biased region" description="Basic and acidic residues" evidence="5">
    <location>
        <begin position="51"/>
        <end position="64"/>
    </location>
</feature>
<dbReference type="Gene3D" id="3.40.50.12190">
    <property type="match status" value="1"/>
</dbReference>
<evidence type="ECO:0000313" key="8">
    <source>
        <dbReference type="Proteomes" id="UP001201812"/>
    </source>
</evidence>
<keyword evidence="4 6" id="KW-0472">Membrane</keyword>
<feature type="transmembrane region" description="Helical" evidence="6">
    <location>
        <begin position="125"/>
        <end position="146"/>
    </location>
</feature>
<dbReference type="AlphaFoldDB" id="A0AAD4N6Q1"/>
<keyword evidence="2 6" id="KW-0812">Transmembrane</keyword>
<feature type="compositionally biased region" description="Basic residues" evidence="5">
    <location>
        <begin position="69"/>
        <end position="79"/>
    </location>
</feature>
<name>A0AAD4N6Q1_9BILA</name>
<feature type="transmembrane region" description="Helical" evidence="6">
    <location>
        <begin position="327"/>
        <end position="344"/>
    </location>
</feature>
<organism evidence="7 8">
    <name type="scientific">Ditylenchus destructor</name>
    <dbReference type="NCBI Taxonomy" id="166010"/>
    <lineage>
        <taxon>Eukaryota</taxon>
        <taxon>Metazoa</taxon>
        <taxon>Ecdysozoa</taxon>
        <taxon>Nematoda</taxon>
        <taxon>Chromadorea</taxon>
        <taxon>Rhabditida</taxon>
        <taxon>Tylenchina</taxon>
        <taxon>Tylenchomorpha</taxon>
        <taxon>Sphaerularioidea</taxon>
        <taxon>Anguinidae</taxon>
        <taxon>Anguininae</taxon>
        <taxon>Ditylenchus</taxon>
    </lineage>
</organism>
<evidence type="ECO:0000256" key="4">
    <source>
        <dbReference type="ARBA" id="ARBA00023136"/>
    </source>
</evidence>
<dbReference type="GO" id="GO:0016020">
    <property type="term" value="C:membrane"/>
    <property type="evidence" value="ECO:0007669"/>
    <property type="project" value="UniProtKB-SubCell"/>
</dbReference>
<keyword evidence="8" id="KW-1185">Reference proteome</keyword>
<dbReference type="Proteomes" id="UP001201812">
    <property type="component" value="Unassembled WGS sequence"/>
</dbReference>
<evidence type="ECO:0000256" key="2">
    <source>
        <dbReference type="ARBA" id="ARBA00022692"/>
    </source>
</evidence>
<proteinExistence type="predicted"/>
<keyword evidence="3 6" id="KW-1133">Transmembrane helix</keyword>
<dbReference type="InterPro" id="IPR038599">
    <property type="entry name" value="LAP1C-like_C_sf"/>
</dbReference>
<gene>
    <name evidence="7" type="ORF">DdX_07593</name>
</gene>
<evidence type="ECO:0000256" key="5">
    <source>
        <dbReference type="SAM" id="MobiDB-lite"/>
    </source>
</evidence>